<evidence type="ECO:0000256" key="4">
    <source>
        <dbReference type="SAM" id="MobiDB-lite"/>
    </source>
</evidence>
<name>A0A6P2BQC2_9ACTN</name>
<dbReference type="Proteomes" id="UP000460272">
    <property type="component" value="Unassembled WGS sequence"/>
</dbReference>
<dbReference type="OrthoDB" id="4411089at2"/>
<dbReference type="SUPFAM" id="SSF54909">
    <property type="entry name" value="Dimeric alpha+beta barrel"/>
    <property type="match status" value="1"/>
</dbReference>
<keyword evidence="3" id="KW-0804">Transcription</keyword>
<gene>
    <name evidence="6" type="ORF">EAS64_37655</name>
</gene>
<dbReference type="Pfam" id="PF13412">
    <property type="entry name" value="HTH_24"/>
    <property type="match status" value="1"/>
</dbReference>
<dbReference type="InterPro" id="IPR011991">
    <property type="entry name" value="ArsR-like_HTH"/>
</dbReference>
<proteinExistence type="predicted"/>
<dbReference type="InterPro" id="IPR019887">
    <property type="entry name" value="Tscrpt_reg_AsnC/Lrp_C"/>
</dbReference>
<keyword evidence="7" id="KW-1185">Reference proteome</keyword>
<sequence length="186" mass="19987">MMSGNSSESISAGSRPNTLRPSWPTAPSRAEPNVPTGGDLDDIDRRIVHELARDARLPNNALADRVGIAPSTCLGRVRALRERGVIRGYHADVDPAALGRPLQAMVAVRLQSHARGRIRAFVAEVAGLPEVLNVFFLAGKDDFLLHVAAASTAALRDFVETLSSHEDVSYTETSLIFEHIRADAAG</sequence>
<keyword evidence="2" id="KW-0238">DNA-binding</keyword>
<dbReference type="EMBL" id="RPFW01000009">
    <property type="protein sequence ID" value="TVZ00365.1"/>
    <property type="molecule type" value="Genomic_DNA"/>
</dbReference>
<evidence type="ECO:0000256" key="3">
    <source>
        <dbReference type="ARBA" id="ARBA00023163"/>
    </source>
</evidence>
<dbReference type="PRINTS" id="PR00033">
    <property type="entry name" value="HTHASNC"/>
</dbReference>
<organism evidence="6 7">
    <name type="scientific">Trebonia kvetii</name>
    <dbReference type="NCBI Taxonomy" id="2480626"/>
    <lineage>
        <taxon>Bacteria</taxon>
        <taxon>Bacillati</taxon>
        <taxon>Actinomycetota</taxon>
        <taxon>Actinomycetes</taxon>
        <taxon>Streptosporangiales</taxon>
        <taxon>Treboniaceae</taxon>
        <taxon>Trebonia</taxon>
    </lineage>
</organism>
<evidence type="ECO:0000313" key="6">
    <source>
        <dbReference type="EMBL" id="TVZ00365.1"/>
    </source>
</evidence>
<comment type="caution">
    <text evidence="6">The sequence shown here is derived from an EMBL/GenBank/DDBJ whole genome shotgun (WGS) entry which is preliminary data.</text>
</comment>
<dbReference type="AlphaFoldDB" id="A0A6P2BQC2"/>
<dbReference type="PROSITE" id="PS50956">
    <property type="entry name" value="HTH_ASNC_2"/>
    <property type="match status" value="1"/>
</dbReference>
<dbReference type="GO" id="GO:0043200">
    <property type="term" value="P:response to amino acid"/>
    <property type="evidence" value="ECO:0007669"/>
    <property type="project" value="TreeGrafter"/>
</dbReference>
<dbReference type="InterPro" id="IPR019888">
    <property type="entry name" value="Tscrpt_reg_AsnC-like"/>
</dbReference>
<feature type="region of interest" description="Disordered" evidence="4">
    <location>
        <begin position="1"/>
        <end position="41"/>
    </location>
</feature>
<accession>A0A6P2BQC2</accession>
<dbReference type="Gene3D" id="3.30.70.920">
    <property type="match status" value="1"/>
</dbReference>
<feature type="domain" description="HTH asnC-type" evidence="5">
    <location>
        <begin position="40"/>
        <end position="101"/>
    </location>
</feature>
<dbReference type="PANTHER" id="PTHR30154:SF54">
    <property type="entry name" value="POSSIBLE TRANSCRIPTIONAL REGULATORY PROTEIN (PROBABLY LRP_ASNC-FAMILY)"/>
    <property type="match status" value="1"/>
</dbReference>
<reference evidence="6 7" key="1">
    <citation type="submission" date="2018-11" db="EMBL/GenBank/DDBJ databases">
        <title>Trebonia kvetii gen.nov., sp.nov., a novel acidophilic actinobacterium, and proposal of the new actinobacterial family Treboniaceae fam. nov.</title>
        <authorList>
            <person name="Rapoport D."/>
            <person name="Sagova-Mareckova M."/>
            <person name="Sedlacek I."/>
            <person name="Provaznik J."/>
            <person name="Kralova S."/>
            <person name="Pavlinic D."/>
            <person name="Benes V."/>
            <person name="Kopecky J."/>
        </authorList>
    </citation>
    <scope>NUCLEOTIDE SEQUENCE [LARGE SCALE GENOMIC DNA]</scope>
    <source>
        <strain evidence="6 7">15Tr583</strain>
    </source>
</reference>
<evidence type="ECO:0000313" key="7">
    <source>
        <dbReference type="Proteomes" id="UP000460272"/>
    </source>
</evidence>
<protein>
    <submittedName>
        <fullName evidence="6">Lrp/AsnC family transcriptional regulator</fullName>
    </submittedName>
</protein>
<dbReference type="CDD" id="cd00090">
    <property type="entry name" value="HTH_ARSR"/>
    <property type="match status" value="1"/>
</dbReference>
<dbReference type="InterPro" id="IPR036390">
    <property type="entry name" value="WH_DNA-bd_sf"/>
</dbReference>
<dbReference type="Pfam" id="PF01037">
    <property type="entry name" value="AsnC_trans_reg"/>
    <property type="match status" value="1"/>
</dbReference>
<evidence type="ECO:0000256" key="1">
    <source>
        <dbReference type="ARBA" id="ARBA00023015"/>
    </source>
</evidence>
<dbReference type="InterPro" id="IPR011008">
    <property type="entry name" value="Dimeric_a/b-barrel"/>
</dbReference>
<dbReference type="InterPro" id="IPR036388">
    <property type="entry name" value="WH-like_DNA-bd_sf"/>
</dbReference>
<dbReference type="GO" id="GO:0005829">
    <property type="term" value="C:cytosol"/>
    <property type="evidence" value="ECO:0007669"/>
    <property type="project" value="TreeGrafter"/>
</dbReference>
<dbReference type="InterPro" id="IPR000485">
    <property type="entry name" value="AsnC-type_HTH_dom"/>
</dbReference>
<evidence type="ECO:0000259" key="5">
    <source>
        <dbReference type="PROSITE" id="PS50956"/>
    </source>
</evidence>
<dbReference type="SUPFAM" id="SSF46785">
    <property type="entry name" value="Winged helix' DNA-binding domain"/>
    <property type="match status" value="1"/>
</dbReference>
<dbReference type="GO" id="GO:0043565">
    <property type="term" value="F:sequence-specific DNA binding"/>
    <property type="evidence" value="ECO:0007669"/>
    <property type="project" value="InterPro"/>
</dbReference>
<dbReference type="PANTHER" id="PTHR30154">
    <property type="entry name" value="LEUCINE-RESPONSIVE REGULATORY PROTEIN"/>
    <property type="match status" value="1"/>
</dbReference>
<feature type="compositionally biased region" description="Low complexity" evidence="4">
    <location>
        <begin position="1"/>
        <end position="14"/>
    </location>
</feature>
<dbReference type="Gene3D" id="1.10.10.10">
    <property type="entry name" value="Winged helix-like DNA-binding domain superfamily/Winged helix DNA-binding domain"/>
    <property type="match status" value="1"/>
</dbReference>
<keyword evidence="1" id="KW-0805">Transcription regulation</keyword>
<evidence type="ECO:0000256" key="2">
    <source>
        <dbReference type="ARBA" id="ARBA00023125"/>
    </source>
</evidence>
<dbReference type="SMART" id="SM00344">
    <property type="entry name" value="HTH_ASNC"/>
    <property type="match status" value="1"/>
</dbReference>